<accession>A0AAV9H5T7</accession>
<organism evidence="1 2">
    <name type="scientific">Podospora aff. communis PSN243</name>
    <dbReference type="NCBI Taxonomy" id="3040156"/>
    <lineage>
        <taxon>Eukaryota</taxon>
        <taxon>Fungi</taxon>
        <taxon>Dikarya</taxon>
        <taxon>Ascomycota</taxon>
        <taxon>Pezizomycotina</taxon>
        <taxon>Sordariomycetes</taxon>
        <taxon>Sordariomycetidae</taxon>
        <taxon>Sordariales</taxon>
        <taxon>Podosporaceae</taxon>
        <taxon>Podospora</taxon>
    </lineage>
</organism>
<name>A0AAV9H5T7_9PEZI</name>
<keyword evidence="2" id="KW-1185">Reference proteome</keyword>
<protein>
    <submittedName>
        <fullName evidence="1">Uncharacterized protein</fullName>
    </submittedName>
</protein>
<dbReference type="EMBL" id="MU865914">
    <property type="protein sequence ID" value="KAK4455639.1"/>
    <property type="molecule type" value="Genomic_DNA"/>
</dbReference>
<comment type="caution">
    <text evidence="1">The sequence shown here is derived from an EMBL/GenBank/DDBJ whole genome shotgun (WGS) entry which is preliminary data.</text>
</comment>
<evidence type="ECO:0000313" key="2">
    <source>
        <dbReference type="Proteomes" id="UP001321760"/>
    </source>
</evidence>
<reference evidence="1" key="2">
    <citation type="submission" date="2023-05" db="EMBL/GenBank/DDBJ databases">
        <authorList>
            <consortium name="Lawrence Berkeley National Laboratory"/>
            <person name="Steindorff A."/>
            <person name="Hensen N."/>
            <person name="Bonometti L."/>
            <person name="Westerberg I."/>
            <person name="Brannstrom I.O."/>
            <person name="Guillou S."/>
            <person name="Cros-Aarteil S."/>
            <person name="Calhoun S."/>
            <person name="Haridas S."/>
            <person name="Kuo A."/>
            <person name="Mondo S."/>
            <person name="Pangilinan J."/>
            <person name="Riley R."/>
            <person name="Labutti K."/>
            <person name="Andreopoulos B."/>
            <person name="Lipzen A."/>
            <person name="Chen C."/>
            <person name="Yanf M."/>
            <person name="Daum C."/>
            <person name="Ng V."/>
            <person name="Clum A."/>
            <person name="Ohm R."/>
            <person name="Martin F."/>
            <person name="Silar P."/>
            <person name="Natvig D."/>
            <person name="Lalanne C."/>
            <person name="Gautier V."/>
            <person name="Ament-Velasquez S.L."/>
            <person name="Kruys A."/>
            <person name="Hutchinson M.I."/>
            <person name="Powell A.J."/>
            <person name="Barry K."/>
            <person name="Miller A.N."/>
            <person name="Grigoriev I.V."/>
            <person name="Debuchy R."/>
            <person name="Gladieux P."/>
            <person name="Thoren M.H."/>
            <person name="Johannesson H."/>
        </authorList>
    </citation>
    <scope>NUCLEOTIDE SEQUENCE</scope>
    <source>
        <strain evidence="1">PSN243</strain>
    </source>
</reference>
<evidence type="ECO:0000313" key="1">
    <source>
        <dbReference type="EMBL" id="KAK4455639.1"/>
    </source>
</evidence>
<dbReference type="AlphaFoldDB" id="A0AAV9H5T7"/>
<reference evidence="1" key="1">
    <citation type="journal article" date="2023" name="Mol. Phylogenet. Evol.">
        <title>Genome-scale phylogeny and comparative genomics of the fungal order Sordariales.</title>
        <authorList>
            <person name="Hensen N."/>
            <person name="Bonometti L."/>
            <person name="Westerberg I."/>
            <person name="Brannstrom I.O."/>
            <person name="Guillou S."/>
            <person name="Cros-Aarteil S."/>
            <person name="Calhoun S."/>
            <person name="Haridas S."/>
            <person name="Kuo A."/>
            <person name="Mondo S."/>
            <person name="Pangilinan J."/>
            <person name="Riley R."/>
            <person name="LaButti K."/>
            <person name="Andreopoulos B."/>
            <person name="Lipzen A."/>
            <person name="Chen C."/>
            <person name="Yan M."/>
            <person name="Daum C."/>
            <person name="Ng V."/>
            <person name="Clum A."/>
            <person name="Steindorff A."/>
            <person name="Ohm R.A."/>
            <person name="Martin F."/>
            <person name="Silar P."/>
            <person name="Natvig D.O."/>
            <person name="Lalanne C."/>
            <person name="Gautier V."/>
            <person name="Ament-Velasquez S.L."/>
            <person name="Kruys A."/>
            <person name="Hutchinson M.I."/>
            <person name="Powell A.J."/>
            <person name="Barry K."/>
            <person name="Miller A.N."/>
            <person name="Grigoriev I.V."/>
            <person name="Debuchy R."/>
            <person name="Gladieux P."/>
            <person name="Hiltunen Thoren M."/>
            <person name="Johannesson H."/>
        </authorList>
    </citation>
    <scope>NUCLEOTIDE SEQUENCE</scope>
    <source>
        <strain evidence="1">PSN243</strain>
    </source>
</reference>
<dbReference type="Proteomes" id="UP001321760">
    <property type="component" value="Unassembled WGS sequence"/>
</dbReference>
<proteinExistence type="predicted"/>
<gene>
    <name evidence="1" type="ORF">QBC34DRAFT_72073</name>
</gene>
<sequence>MSPSYYFRTSLGRSISTTHGSLRFSIQLQTLDGSVDEQRAFADPHRVRVSFVVARRQQRSALWRPRSPLCRLGGVPFRMPETGKPVSILGDLTLPMAIKRDGCSPVVFPHAIALAPQASWMYQAVHPRPGFCYCFENSGISAGLRLFFCISIQDSPRRTMSNDHIDLVSDSVFVPLLRDELKAAPGARLCAGPSIYLQPGPRAGVVDLFVGKSHSVGHRWLT</sequence>